<keyword evidence="3" id="KW-0812">Transmembrane</keyword>
<evidence type="ECO:0000256" key="4">
    <source>
        <dbReference type="SAM" id="SignalP"/>
    </source>
</evidence>
<dbReference type="Pfam" id="PF17064">
    <property type="entry name" value="QVR"/>
    <property type="match status" value="1"/>
</dbReference>
<evidence type="ECO:0000313" key="5">
    <source>
        <dbReference type="EMBL" id="CAG9534747.1"/>
    </source>
</evidence>
<dbReference type="InterPro" id="IPR045860">
    <property type="entry name" value="Snake_toxin-like_sf"/>
</dbReference>
<comment type="caution">
    <text evidence="5">The sequence shown here is derived from an EMBL/GenBank/DDBJ whole genome shotgun (WGS) entry which is preliminary data.</text>
</comment>
<keyword evidence="1 4" id="KW-0732">Signal</keyword>
<keyword evidence="6" id="KW-1185">Reference proteome</keyword>
<evidence type="ECO:0000313" key="6">
    <source>
        <dbReference type="Proteomes" id="UP000746747"/>
    </source>
</evidence>
<evidence type="ECO:0008006" key="7">
    <source>
        <dbReference type="Google" id="ProtNLM"/>
    </source>
</evidence>
<dbReference type="GO" id="GO:0030431">
    <property type="term" value="P:sleep"/>
    <property type="evidence" value="ECO:0007669"/>
    <property type="project" value="InterPro"/>
</dbReference>
<feature type="transmembrane region" description="Helical" evidence="3">
    <location>
        <begin position="133"/>
        <end position="155"/>
    </location>
</feature>
<dbReference type="SUPFAM" id="SSF57302">
    <property type="entry name" value="Snake toxin-like"/>
    <property type="match status" value="1"/>
</dbReference>
<evidence type="ECO:0000256" key="3">
    <source>
        <dbReference type="SAM" id="Phobius"/>
    </source>
</evidence>
<name>A0A8J2LWX5_9BILA</name>
<dbReference type="EMBL" id="CAKAEH010001326">
    <property type="protein sequence ID" value="CAG9534747.1"/>
    <property type="molecule type" value="Genomic_DNA"/>
</dbReference>
<evidence type="ECO:0000256" key="1">
    <source>
        <dbReference type="ARBA" id="ARBA00022729"/>
    </source>
</evidence>
<proteinExistence type="predicted"/>
<dbReference type="InterPro" id="IPR031424">
    <property type="entry name" value="QVR-like"/>
</dbReference>
<sequence>MSIIMTLIIFEFLLFLYSEALHCYNCASTLPSNISTDAQRAFKTILYSTFMVPPVDKSCINSDDVEFRTVKQINCSPDDQCVKITIRRKNLQFVMRGCQTHLYRNKMISINVECRYDHSPSICRCSGNLCNSAMILLSFYSYIFSLTFLTILLSIV</sequence>
<dbReference type="AlphaFoldDB" id="A0A8J2LWX5"/>
<keyword evidence="3" id="KW-1133">Transmembrane helix</keyword>
<reference evidence="5" key="1">
    <citation type="submission" date="2021-09" db="EMBL/GenBank/DDBJ databases">
        <authorList>
            <consortium name="Pathogen Informatics"/>
        </authorList>
    </citation>
    <scope>NUCLEOTIDE SEQUENCE</scope>
</reference>
<accession>A0A8J2LWX5</accession>
<keyword evidence="3" id="KW-0472">Membrane</keyword>
<dbReference type="OrthoDB" id="5836372at2759"/>
<organism evidence="5 6">
    <name type="scientific">Cercopithifilaria johnstoni</name>
    <dbReference type="NCBI Taxonomy" id="2874296"/>
    <lineage>
        <taxon>Eukaryota</taxon>
        <taxon>Metazoa</taxon>
        <taxon>Ecdysozoa</taxon>
        <taxon>Nematoda</taxon>
        <taxon>Chromadorea</taxon>
        <taxon>Rhabditida</taxon>
        <taxon>Spirurina</taxon>
        <taxon>Spiruromorpha</taxon>
        <taxon>Filarioidea</taxon>
        <taxon>Onchocercidae</taxon>
        <taxon>Cercopithifilaria</taxon>
    </lineage>
</organism>
<feature type="signal peptide" evidence="4">
    <location>
        <begin position="1"/>
        <end position="20"/>
    </location>
</feature>
<dbReference type="Proteomes" id="UP000746747">
    <property type="component" value="Unassembled WGS sequence"/>
</dbReference>
<protein>
    <recommendedName>
        <fullName evidence="7">Protein sleepless</fullName>
    </recommendedName>
</protein>
<keyword evidence="2" id="KW-0325">Glycoprotein</keyword>
<gene>
    <name evidence="5" type="ORF">CJOHNSTONI_LOCUS4854</name>
</gene>
<dbReference type="GO" id="GO:0032222">
    <property type="term" value="P:regulation of synaptic transmission, cholinergic"/>
    <property type="evidence" value="ECO:0007669"/>
    <property type="project" value="InterPro"/>
</dbReference>
<evidence type="ECO:0000256" key="2">
    <source>
        <dbReference type="ARBA" id="ARBA00023180"/>
    </source>
</evidence>
<feature type="chain" id="PRO_5035283944" description="Protein sleepless" evidence="4">
    <location>
        <begin position="21"/>
        <end position="156"/>
    </location>
</feature>